<dbReference type="Proteomes" id="UP000887569">
    <property type="component" value="Unplaced"/>
</dbReference>
<evidence type="ECO:0000256" key="2">
    <source>
        <dbReference type="ARBA" id="ARBA00011695"/>
    </source>
</evidence>
<comment type="subunit">
    <text evidence="2">Heterohexamer of two PFD-alpha type and four PFD-beta type subunits.</text>
</comment>
<sequence>IFNISTIEIISSEKRSCALCRRRLMNNNSSTDKKAVPIGDLSIERLSSLQKQVEHEIAFFAESLNELKIFEAKFAASEEAVSSIDSNMQGSKALIPLSDSMYISAVVANTSKLLVEIGTGYFVEMSVEKAKDFFGRKQEYLKKQIATVEEILPEKRRARQAINENLQKKVQALCAQIPPSST</sequence>
<dbReference type="PANTHER" id="PTHR12674:SF2">
    <property type="entry name" value="PREFOLDIN SUBUNIT 5"/>
    <property type="match status" value="1"/>
</dbReference>
<dbReference type="GO" id="GO:0051082">
    <property type="term" value="F:unfolded protein binding"/>
    <property type="evidence" value="ECO:0007669"/>
    <property type="project" value="InterPro"/>
</dbReference>
<dbReference type="SUPFAM" id="SSF46579">
    <property type="entry name" value="Prefoldin"/>
    <property type="match status" value="1"/>
</dbReference>
<dbReference type="Gene3D" id="1.10.287.370">
    <property type="match status" value="1"/>
</dbReference>
<reference evidence="4" key="1">
    <citation type="submission" date="2022-11" db="UniProtKB">
        <authorList>
            <consortium name="WormBaseParasite"/>
        </authorList>
    </citation>
    <scope>IDENTIFICATION</scope>
</reference>
<dbReference type="GO" id="GO:0005737">
    <property type="term" value="C:cytoplasm"/>
    <property type="evidence" value="ECO:0007669"/>
    <property type="project" value="TreeGrafter"/>
</dbReference>
<name>A0A914ZV49_PARUN</name>
<dbReference type="GO" id="GO:0006457">
    <property type="term" value="P:protein folding"/>
    <property type="evidence" value="ECO:0007669"/>
    <property type="project" value="InterPro"/>
</dbReference>
<evidence type="ECO:0000313" key="3">
    <source>
        <dbReference type="Proteomes" id="UP000887569"/>
    </source>
</evidence>
<comment type="similarity">
    <text evidence="1">Belongs to the prefoldin subunit alpha family.</text>
</comment>
<evidence type="ECO:0000256" key="1">
    <source>
        <dbReference type="ARBA" id="ARBA00010048"/>
    </source>
</evidence>
<dbReference type="PANTHER" id="PTHR12674">
    <property type="entry name" value="PREFOLDIN SUBUNIT 5"/>
    <property type="match status" value="1"/>
</dbReference>
<keyword evidence="3" id="KW-1185">Reference proteome</keyword>
<dbReference type="InterPro" id="IPR004127">
    <property type="entry name" value="Prefoldin_subunit_alpha"/>
</dbReference>
<dbReference type="WBParaSite" id="PgB26_g015_t01">
    <property type="protein sequence ID" value="PgB26_g015_t01"/>
    <property type="gene ID" value="PgB26_g015"/>
</dbReference>
<evidence type="ECO:0000313" key="4">
    <source>
        <dbReference type="WBParaSite" id="PgB26_g015_t01"/>
    </source>
</evidence>
<dbReference type="GO" id="GO:1990115">
    <property type="term" value="P:RNA polymerase III assembly"/>
    <property type="evidence" value="ECO:0007669"/>
    <property type="project" value="TreeGrafter"/>
</dbReference>
<dbReference type="Pfam" id="PF02996">
    <property type="entry name" value="Prefoldin"/>
    <property type="match status" value="1"/>
</dbReference>
<dbReference type="InterPro" id="IPR011599">
    <property type="entry name" value="PFD_alpha_archaea"/>
</dbReference>
<dbReference type="GO" id="GO:0016272">
    <property type="term" value="C:prefoldin complex"/>
    <property type="evidence" value="ECO:0007669"/>
    <property type="project" value="InterPro"/>
</dbReference>
<dbReference type="AlphaFoldDB" id="A0A914ZV49"/>
<protein>
    <submittedName>
        <fullName evidence="4">Prefoldin subunit 5</fullName>
    </submittedName>
</protein>
<dbReference type="CDD" id="cd23157">
    <property type="entry name" value="Prefoldin_5"/>
    <property type="match status" value="1"/>
</dbReference>
<organism evidence="3 4">
    <name type="scientific">Parascaris univalens</name>
    <name type="common">Nematode worm</name>
    <dbReference type="NCBI Taxonomy" id="6257"/>
    <lineage>
        <taxon>Eukaryota</taxon>
        <taxon>Metazoa</taxon>
        <taxon>Ecdysozoa</taxon>
        <taxon>Nematoda</taxon>
        <taxon>Chromadorea</taxon>
        <taxon>Rhabditida</taxon>
        <taxon>Spirurina</taxon>
        <taxon>Ascaridomorpha</taxon>
        <taxon>Ascaridoidea</taxon>
        <taxon>Ascarididae</taxon>
        <taxon>Parascaris</taxon>
    </lineage>
</organism>
<dbReference type="NCBIfam" id="TIGR00293">
    <property type="entry name" value="prefoldin subunit alpha"/>
    <property type="match status" value="1"/>
</dbReference>
<dbReference type="GO" id="GO:1990113">
    <property type="term" value="P:RNA polymerase I assembly"/>
    <property type="evidence" value="ECO:0007669"/>
    <property type="project" value="TreeGrafter"/>
</dbReference>
<dbReference type="InterPro" id="IPR009053">
    <property type="entry name" value="Prefoldin"/>
</dbReference>
<accession>A0A914ZV49</accession>
<proteinExistence type="inferred from homology"/>
<dbReference type="GO" id="GO:1990114">
    <property type="term" value="P:RNA polymerase II core complex assembly"/>
    <property type="evidence" value="ECO:0007669"/>
    <property type="project" value="TreeGrafter"/>
</dbReference>